<dbReference type="Proteomes" id="UP000885779">
    <property type="component" value="Unassembled WGS sequence"/>
</dbReference>
<dbReference type="Gene3D" id="1.10.150.240">
    <property type="entry name" value="Putative phosphatase, domain 2"/>
    <property type="match status" value="1"/>
</dbReference>
<dbReference type="EMBL" id="DRQG01000075">
    <property type="protein sequence ID" value="HGY55631.1"/>
    <property type="molecule type" value="Genomic_DNA"/>
</dbReference>
<evidence type="ECO:0000313" key="1">
    <source>
        <dbReference type="EMBL" id="HGY55631.1"/>
    </source>
</evidence>
<gene>
    <name evidence="1" type="ORF">ENK44_08025</name>
</gene>
<reference evidence="1" key="1">
    <citation type="journal article" date="2020" name="mSystems">
        <title>Genome- and Community-Level Interaction Insights into Carbon Utilization and Element Cycling Functions of Hydrothermarchaeota in Hydrothermal Sediment.</title>
        <authorList>
            <person name="Zhou Z."/>
            <person name="Liu Y."/>
            <person name="Xu W."/>
            <person name="Pan J."/>
            <person name="Luo Z.H."/>
            <person name="Li M."/>
        </authorList>
    </citation>
    <scope>NUCLEOTIDE SEQUENCE [LARGE SCALE GENOMIC DNA]</scope>
    <source>
        <strain evidence="1">HyVt-577</strain>
    </source>
</reference>
<dbReference type="CDD" id="cd02603">
    <property type="entry name" value="HAD_sEH-N_like"/>
    <property type="match status" value="1"/>
</dbReference>
<dbReference type="Gene3D" id="3.40.50.1000">
    <property type="entry name" value="HAD superfamily/HAD-like"/>
    <property type="match status" value="1"/>
</dbReference>
<dbReference type="SUPFAM" id="SSF56784">
    <property type="entry name" value="HAD-like"/>
    <property type="match status" value="1"/>
</dbReference>
<dbReference type="SFLD" id="SFLDG01129">
    <property type="entry name" value="C1.5:_HAD__Beta-PGM__Phosphata"/>
    <property type="match status" value="1"/>
</dbReference>
<dbReference type="Pfam" id="PF00702">
    <property type="entry name" value="Hydrolase"/>
    <property type="match status" value="1"/>
</dbReference>
<dbReference type="InterPro" id="IPR023198">
    <property type="entry name" value="PGP-like_dom2"/>
</dbReference>
<sequence length="205" mass="23643">MENNKIKAVIFDLGRVLIDVDLTRGLYRYAGIDPEGDDVQVMEKFFKDPLFIGFGTGKIKPHEFHKKICQRMGIEMDFETFRQVWCDVFEPMDGMEALFNKIAERYPVGLLSDLDPLHWEYLRPRMPFLQKIKKPTLSFETGILKPHPDSYRIAAKNVGQEPQRCLFIDDRAINVEGAKKTGMQAVQFKGVGRLESDLEQMGILE</sequence>
<dbReference type="NCBIfam" id="TIGR01509">
    <property type="entry name" value="HAD-SF-IA-v3"/>
    <property type="match status" value="1"/>
</dbReference>
<organism evidence="1">
    <name type="scientific">Caldithrix abyssi</name>
    <dbReference type="NCBI Taxonomy" id="187145"/>
    <lineage>
        <taxon>Bacteria</taxon>
        <taxon>Pseudomonadati</taxon>
        <taxon>Calditrichota</taxon>
        <taxon>Calditrichia</taxon>
        <taxon>Calditrichales</taxon>
        <taxon>Calditrichaceae</taxon>
        <taxon>Caldithrix</taxon>
    </lineage>
</organism>
<dbReference type="InterPro" id="IPR006439">
    <property type="entry name" value="HAD-SF_hydro_IA"/>
</dbReference>
<dbReference type="InterPro" id="IPR036412">
    <property type="entry name" value="HAD-like_sf"/>
</dbReference>
<protein>
    <submittedName>
        <fullName evidence="1">HAD family phosphatase</fullName>
    </submittedName>
</protein>
<dbReference type="PANTHER" id="PTHR43611">
    <property type="entry name" value="ALPHA-D-GLUCOSE 1-PHOSPHATE PHOSPHATASE"/>
    <property type="match status" value="1"/>
</dbReference>
<comment type="caution">
    <text evidence="1">The sequence shown here is derived from an EMBL/GenBank/DDBJ whole genome shotgun (WGS) entry which is preliminary data.</text>
</comment>
<name>A0A7V4U090_CALAY</name>
<dbReference type="PANTHER" id="PTHR43611:SF3">
    <property type="entry name" value="FLAVIN MONONUCLEOTIDE HYDROLASE 1, CHLOROPLATIC"/>
    <property type="match status" value="1"/>
</dbReference>
<dbReference type="InterPro" id="IPR023214">
    <property type="entry name" value="HAD_sf"/>
</dbReference>
<accession>A0A7V4U090</accession>
<dbReference type="AlphaFoldDB" id="A0A7V4U090"/>
<proteinExistence type="predicted"/>
<dbReference type="SFLD" id="SFLDS00003">
    <property type="entry name" value="Haloacid_Dehalogenase"/>
    <property type="match status" value="1"/>
</dbReference>